<evidence type="ECO:0000256" key="1">
    <source>
        <dbReference type="ARBA" id="ARBA00001966"/>
    </source>
</evidence>
<evidence type="ECO:0000256" key="5">
    <source>
        <dbReference type="ARBA" id="ARBA00022723"/>
    </source>
</evidence>
<comment type="caution">
    <text evidence="14">The sequence shown here is derived from an EMBL/GenBank/DDBJ whole genome shotgun (WGS) entry which is preliminary data.</text>
</comment>
<dbReference type="Pfam" id="PF06463">
    <property type="entry name" value="Mob_synth_C"/>
    <property type="match status" value="1"/>
</dbReference>
<dbReference type="EC" id="4.1.99.22" evidence="2"/>
<feature type="domain" description="Radical SAM core" evidence="13">
    <location>
        <begin position="4"/>
        <end position="226"/>
    </location>
</feature>
<dbReference type="InterPro" id="IPR040064">
    <property type="entry name" value="MoaA-like"/>
</dbReference>
<dbReference type="InterPro" id="IPR010505">
    <property type="entry name" value="MoaA_twitch"/>
</dbReference>
<keyword evidence="10" id="KW-0501">Molybdenum cofactor biosynthesis</keyword>
<comment type="catalytic activity">
    <reaction evidence="12">
        <text>GTP + AH2 + S-adenosyl-L-methionine = (8S)-3',8-cyclo-7,8-dihydroguanosine 5'-triphosphate + 5'-deoxyadenosine + L-methionine + A + H(+)</text>
        <dbReference type="Rhea" id="RHEA:49576"/>
        <dbReference type="ChEBI" id="CHEBI:13193"/>
        <dbReference type="ChEBI" id="CHEBI:15378"/>
        <dbReference type="ChEBI" id="CHEBI:17319"/>
        <dbReference type="ChEBI" id="CHEBI:17499"/>
        <dbReference type="ChEBI" id="CHEBI:37565"/>
        <dbReference type="ChEBI" id="CHEBI:57844"/>
        <dbReference type="ChEBI" id="CHEBI:59789"/>
        <dbReference type="ChEBI" id="CHEBI:131766"/>
        <dbReference type="EC" id="4.1.99.22"/>
    </reaction>
</comment>
<keyword evidence="11" id="KW-0456">Lyase</keyword>
<gene>
    <name evidence="14" type="primary">moaA</name>
    <name evidence="14" type="ORF">G5B17_00920</name>
</gene>
<dbReference type="Pfam" id="PF04055">
    <property type="entry name" value="Radical_SAM"/>
    <property type="match status" value="1"/>
</dbReference>
<keyword evidence="7" id="KW-0408">Iron</keyword>
<keyword evidence="15" id="KW-1185">Reference proteome</keyword>
<accession>A0ABX2H441</accession>
<evidence type="ECO:0000256" key="7">
    <source>
        <dbReference type="ARBA" id="ARBA00023004"/>
    </source>
</evidence>
<dbReference type="EMBL" id="JAAITS010000002">
    <property type="protein sequence ID" value="NSG84023.1"/>
    <property type="molecule type" value="Genomic_DNA"/>
</dbReference>
<organism evidence="14 15">
    <name type="scientific">Blautia faecis</name>
    <dbReference type="NCBI Taxonomy" id="871665"/>
    <lineage>
        <taxon>Bacteria</taxon>
        <taxon>Bacillati</taxon>
        <taxon>Bacillota</taxon>
        <taxon>Clostridia</taxon>
        <taxon>Lachnospirales</taxon>
        <taxon>Lachnospiraceae</taxon>
        <taxon>Blautia</taxon>
    </lineage>
</organism>
<dbReference type="SFLD" id="SFLDG01386">
    <property type="entry name" value="main_SPASM_domain-containing"/>
    <property type="match status" value="1"/>
</dbReference>
<evidence type="ECO:0000256" key="11">
    <source>
        <dbReference type="ARBA" id="ARBA00023239"/>
    </source>
</evidence>
<dbReference type="InterPro" id="IPR013785">
    <property type="entry name" value="Aldolase_TIM"/>
</dbReference>
<keyword evidence="3" id="KW-0004">4Fe-4S</keyword>
<dbReference type="RefSeq" id="WP_173769103.1">
    <property type="nucleotide sequence ID" value="NZ_JAAITS010000002.1"/>
</dbReference>
<dbReference type="InterPro" id="IPR050105">
    <property type="entry name" value="MoCo_biosynth_MoaA/MoaC"/>
</dbReference>
<sequence>MLDRYGRNIDYLRISLTDRCNLRCIYCMPEEGIRQIPRTELLDTDEIVRICKAASELGISRIKLTGGEPLVRRICTPLVKELKAIPGICQVTLTTNGILLGEQLPGLMEAGLDAVNISLDTLEETTFRKITRRDDFHQVLKGLRAALSYPSLKVKLNCVPTFQSDEELLQVAALARENPLHVRFIEMMPIGLGKEFAARGEELIKSVLEKEYGSMTPTEEKLGNGPCHYYTLEKFTGRIGFISALSHKFCDSCNRVRLTSTGFLKGCLQFEDGADLKVLLRSGCSDRMLKETIEKVIYEKPVGHNFQEHKKGNEESHIMAQIGG</sequence>
<protein>
    <recommendedName>
        <fullName evidence="2">GTP 3',8-cyclase</fullName>
        <ecNumber evidence="2">4.1.99.22</ecNumber>
    </recommendedName>
</protein>
<dbReference type="CDD" id="cd21117">
    <property type="entry name" value="Twitch_MoaA"/>
    <property type="match status" value="1"/>
</dbReference>
<dbReference type="InterPro" id="IPR013483">
    <property type="entry name" value="MoaA"/>
</dbReference>
<dbReference type="Proteomes" id="UP001644719">
    <property type="component" value="Unassembled WGS sequence"/>
</dbReference>
<dbReference type="SUPFAM" id="SSF102114">
    <property type="entry name" value="Radical SAM enzymes"/>
    <property type="match status" value="1"/>
</dbReference>
<evidence type="ECO:0000256" key="9">
    <source>
        <dbReference type="ARBA" id="ARBA00023134"/>
    </source>
</evidence>
<name>A0ABX2H441_9FIRM</name>
<keyword evidence="8" id="KW-0411">Iron-sulfur</keyword>
<dbReference type="PROSITE" id="PS01305">
    <property type="entry name" value="MOAA_NIFB_PQQE"/>
    <property type="match status" value="1"/>
</dbReference>
<dbReference type="SFLD" id="SFLDG01383">
    <property type="entry name" value="cyclic_pyranopterin_phosphate"/>
    <property type="match status" value="1"/>
</dbReference>
<dbReference type="InterPro" id="IPR007197">
    <property type="entry name" value="rSAM"/>
</dbReference>
<evidence type="ECO:0000259" key="13">
    <source>
        <dbReference type="PROSITE" id="PS51918"/>
    </source>
</evidence>
<dbReference type="SMART" id="SM00729">
    <property type="entry name" value="Elp3"/>
    <property type="match status" value="1"/>
</dbReference>
<dbReference type="NCBIfam" id="TIGR02666">
    <property type="entry name" value="moaA"/>
    <property type="match status" value="1"/>
</dbReference>
<dbReference type="InterPro" id="IPR058240">
    <property type="entry name" value="rSAM_sf"/>
</dbReference>
<proteinExistence type="predicted"/>
<keyword evidence="6" id="KW-0547">Nucleotide-binding</keyword>
<evidence type="ECO:0000256" key="3">
    <source>
        <dbReference type="ARBA" id="ARBA00022485"/>
    </source>
</evidence>
<evidence type="ECO:0000313" key="15">
    <source>
        <dbReference type="Proteomes" id="UP001644719"/>
    </source>
</evidence>
<evidence type="ECO:0000313" key="14">
    <source>
        <dbReference type="EMBL" id="NSG84023.1"/>
    </source>
</evidence>
<evidence type="ECO:0000256" key="2">
    <source>
        <dbReference type="ARBA" id="ARBA00012167"/>
    </source>
</evidence>
<dbReference type="Gene3D" id="3.20.20.70">
    <property type="entry name" value="Aldolase class I"/>
    <property type="match status" value="1"/>
</dbReference>
<evidence type="ECO:0000256" key="12">
    <source>
        <dbReference type="ARBA" id="ARBA00048697"/>
    </source>
</evidence>
<dbReference type="InterPro" id="IPR000385">
    <property type="entry name" value="MoaA_NifB_PqqE_Fe-S-bd_CS"/>
</dbReference>
<dbReference type="InterPro" id="IPR006638">
    <property type="entry name" value="Elp3/MiaA/NifB-like_rSAM"/>
</dbReference>
<evidence type="ECO:0000256" key="4">
    <source>
        <dbReference type="ARBA" id="ARBA00022691"/>
    </source>
</evidence>
<evidence type="ECO:0000256" key="8">
    <source>
        <dbReference type="ARBA" id="ARBA00023014"/>
    </source>
</evidence>
<dbReference type="PANTHER" id="PTHR22960">
    <property type="entry name" value="MOLYBDOPTERIN COFACTOR SYNTHESIS PROTEIN A"/>
    <property type="match status" value="1"/>
</dbReference>
<keyword evidence="4" id="KW-0949">S-adenosyl-L-methionine</keyword>
<dbReference type="SFLD" id="SFLDG01067">
    <property type="entry name" value="SPASM/twitch_domain_containing"/>
    <property type="match status" value="1"/>
</dbReference>
<evidence type="ECO:0000256" key="10">
    <source>
        <dbReference type="ARBA" id="ARBA00023150"/>
    </source>
</evidence>
<dbReference type="CDD" id="cd01335">
    <property type="entry name" value="Radical_SAM"/>
    <property type="match status" value="1"/>
</dbReference>
<keyword evidence="5" id="KW-0479">Metal-binding</keyword>
<evidence type="ECO:0000256" key="6">
    <source>
        <dbReference type="ARBA" id="ARBA00022741"/>
    </source>
</evidence>
<dbReference type="PROSITE" id="PS51918">
    <property type="entry name" value="RADICAL_SAM"/>
    <property type="match status" value="1"/>
</dbReference>
<keyword evidence="9" id="KW-0342">GTP-binding</keyword>
<comment type="cofactor">
    <cofactor evidence="1">
        <name>[4Fe-4S] cluster</name>
        <dbReference type="ChEBI" id="CHEBI:49883"/>
    </cofactor>
</comment>
<dbReference type="PANTHER" id="PTHR22960:SF0">
    <property type="entry name" value="MOLYBDENUM COFACTOR BIOSYNTHESIS PROTEIN 1"/>
    <property type="match status" value="1"/>
</dbReference>
<dbReference type="SFLD" id="SFLDS00029">
    <property type="entry name" value="Radical_SAM"/>
    <property type="match status" value="1"/>
</dbReference>
<reference evidence="14 15" key="1">
    <citation type="journal article" date="2020" name="Cell Host Microbe">
        <title>Functional and Genomic Variation between Human-Derived Isolates of Lachnospiraceae Reveals Inter- and Intra-Species Diversity.</title>
        <authorList>
            <person name="Sorbara M.T."/>
            <person name="Littmann E.R."/>
            <person name="Fontana E."/>
            <person name="Moody T.U."/>
            <person name="Kohout C.E."/>
            <person name="Gjonbalaj M."/>
            <person name="Eaton V."/>
            <person name="Seok R."/>
            <person name="Leiner I.M."/>
            <person name="Pamer E.G."/>
        </authorList>
    </citation>
    <scope>NUCLEOTIDE SEQUENCE [LARGE SCALE GENOMIC DNA]</scope>
    <source>
        <strain evidence="14 15">MSK.17.74</strain>
    </source>
</reference>